<keyword evidence="6" id="KW-0547">Nucleotide-binding</keyword>
<dbReference type="PANTHER" id="PTHR43873">
    <property type="entry name" value="COBYRINATE A,C-DIAMIDE SYNTHASE"/>
    <property type="match status" value="1"/>
</dbReference>
<evidence type="ECO:0000313" key="13">
    <source>
        <dbReference type="Proteomes" id="UP000199517"/>
    </source>
</evidence>
<evidence type="ECO:0000256" key="6">
    <source>
        <dbReference type="ARBA" id="ARBA00022741"/>
    </source>
</evidence>
<evidence type="ECO:0000256" key="9">
    <source>
        <dbReference type="ARBA" id="ARBA00022962"/>
    </source>
</evidence>
<dbReference type="Pfam" id="PF07685">
    <property type="entry name" value="GATase_3"/>
    <property type="match status" value="1"/>
</dbReference>
<keyword evidence="9" id="KW-0315">Glutamine amidotransferase</keyword>
<dbReference type="SUPFAM" id="SSF52540">
    <property type="entry name" value="P-loop containing nucleoside triphosphate hydrolases"/>
    <property type="match status" value="1"/>
</dbReference>
<sequence length="483" mass="50468">MGAALSAFAVPAGSGTVRCPAIAIAAPSSGQGKTTVTAALARLHARQGRHVRVFKCGPDFLDPCWHELASGAPVHAIDLWMTGEADAAARLHAAAVEADLVLVEGVMGLFDGTPSLADLAQRFGLPVLAVVDASAMAGTFGALAWGLRHYRPGLPWAGVLANRVGSERHAGMLQGSLADAQDWLGALPRVVPAQDAGAAPQPARQRAGLLPERHLGLVAAHELADGLARIDQAADALAQTPLGRLSIEDWRQRFSVDFEAPAPQAAVPPLLAGRTVAVADDAAFCFIYRANLDTLQALGARVVRFSPLADAQLPGCDAVWLPGGYPELHAERLAANTGMQASLRAHVAAGRAVWAECGGMMVLFESITLADGATRQPLWGLLPGHVAMQRRLAALGPQQLDLGGHVLRGHTFHYSTCDSRADVRTHTTRPEAGSGPCEALYRHGSIHASYFHAWFPSSPRAVAALFGAEGALQAEPGAHGDVA</sequence>
<comment type="pathway">
    <text evidence="2">Cofactor biosynthesis; adenosylcobalamin biosynthesis.</text>
</comment>
<dbReference type="NCBIfam" id="NF002204">
    <property type="entry name" value="PRK01077.1"/>
    <property type="match status" value="1"/>
</dbReference>
<dbReference type="CDD" id="cd03130">
    <property type="entry name" value="GATase1_CobB"/>
    <property type="match status" value="1"/>
</dbReference>
<dbReference type="GO" id="GO:0042242">
    <property type="term" value="F:cobyrinic acid a,c-diamide synthase activity"/>
    <property type="evidence" value="ECO:0007669"/>
    <property type="project" value="InterPro"/>
</dbReference>
<dbReference type="InterPro" id="IPR004484">
    <property type="entry name" value="CbiA/CobB_synth"/>
</dbReference>
<evidence type="ECO:0000256" key="2">
    <source>
        <dbReference type="ARBA" id="ARBA00004953"/>
    </source>
</evidence>
<evidence type="ECO:0000259" key="10">
    <source>
        <dbReference type="Pfam" id="PF01656"/>
    </source>
</evidence>
<dbReference type="InterPro" id="IPR002586">
    <property type="entry name" value="CobQ/CobB/MinD/ParA_Nub-bd_dom"/>
</dbReference>
<organism evidence="12 13">
    <name type="scientific">Paracidovorax konjaci</name>
    <dbReference type="NCBI Taxonomy" id="32040"/>
    <lineage>
        <taxon>Bacteria</taxon>
        <taxon>Pseudomonadati</taxon>
        <taxon>Pseudomonadota</taxon>
        <taxon>Betaproteobacteria</taxon>
        <taxon>Burkholderiales</taxon>
        <taxon>Comamonadaceae</taxon>
        <taxon>Paracidovorax</taxon>
    </lineage>
</organism>
<keyword evidence="5" id="KW-0436">Ligase</keyword>
<dbReference type="STRING" id="32040.SAMN04489710_11126"/>
<evidence type="ECO:0000256" key="3">
    <source>
        <dbReference type="ARBA" id="ARBA00006205"/>
    </source>
</evidence>
<comment type="similarity">
    <text evidence="3">Belongs to the CobB/CobQ family. CobQ subfamily.</text>
</comment>
<reference evidence="13" key="1">
    <citation type="submission" date="2016-10" db="EMBL/GenBank/DDBJ databases">
        <authorList>
            <person name="Varghese N."/>
            <person name="Submissions S."/>
        </authorList>
    </citation>
    <scope>NUCLEOTIDE SEQUENCE [LARGE SCALE GENOMIC DNA]</scope>
    <source>
        <strain evidence="13">DSM 7481</strain>
    </source>
</reference>
<dbReference type="Pfam" id="PF01656">
    <property type="entry name" value="CbiA"/>
    <property type="match status" value="1"/>
</dbReference>
<evidence type="ECO:0000256" key="5">
    <source>
        <dbReference type="ARBA" id="ARBA00022598"/>
    </source>
</evidence>
<dbReference type="InterPro" id="IPR027417">
    <property type="entry name" value="P-loop_NTPase"/>
</dbReference>
<gene>
    <name evidence="12" type="ORF">SAMN04489710_11126</name>
</gene>
<keyword evidence="4" id="KW-0169">Cobalamin biosynthesis</keyword>
<name>A0A1I1X0M8_9BURK</name>
<proteinExistence type="inferred from homology"/>
<dbReference type="AlphaFoldDB" id="A0A1I1X0M8"/>
<evidence type="ECO:0000256" key="1">
    <source>
        <dbReference type="ARBA" id="ARBA00001946"/>
    </source>
</evidence>
<evidence type="ECO:0000259" key="11">
    <source>
        <dbReference type="Pfam" id="PF07685"/>
    </source>
</evidence>
<dbReference type="Gene3D" id="3.40.50.880">
    <property type="match status" value="1"/>
</dbReference>
<keyword evidence="7" id="KW-0067">ATP-binding</keyword>
<dbReference type="PANTHER" id="PTHR43873:SF1">
    <property type="entry name" value="COBYRINATE A,C-DIAMIDE SYNTHASE"/>
    <property type="match status" value="1"/>
</dbReference>
<evidence type="ECO:0000256" key="8">
    <source>
        <dbReference type="ARBA" id="ARBA00022842"/>
    </source>
</evidence>
<evidence type="ECO:0000256" key="7">
    <source>
        <dbReference type="ARBA" id="ARBA00022840"/>
    </source>
</evidence>
<feature type="domain" description="CobB/CobQ-like glutamine amidotransferase" evidence="11">
    <location>
        <begin position="275"/>
        <end position="457"/>
    </location>
</feature>
<dbReference type="GO" id="GO:0005524">
    <property type="term" value="F:ATP binding"/>
    <property type="evidence" value="ECO:0007669"/>
    <property type="project" value="UniProtKB-KW"/>
</dbReference>
<protein>
    <submittedName>
        <fullName evidence="12">Cobyrinic acid a,c-diamide synthase</fullName>
    </submittedName>
</protein>
<dbReference type="Proteomes" id="UP000199517">
    <property type="component" value="Unassembled WGS sequence"/>
</dbReference>
<comment type="cofactor">
    <cofactor evidence="1">
        <name>Mg(2+)</name>
        <dbReference type="ChEBI" id="CHEBI:18420"/>
    </cofactor>
</comment>
<dbReference type="PROSITE" id="PS51274">
    <property type="entry name" value="GATASE_COBBQ"/>
    <property type="match status" value="1"/>
</dbReference>
<evidence type="ECO:0000313" key="12">
    <source>
        <dbReference type="EMBL" id="SFD98910.1"/>
    </source>
</evidence>
<keyword evidence="13" id="KW-1185">Reference proteome</keyword>
<dbReference type="InterPro" id="IPR011698">
    <property type="entry name" value="GATase_3"/>
</dbReference>
<dbReference type="SUPFAM" id="SSF52317">
    <property type="entry name" value="Class I glutamine amidotransferase-like"/>
    <property type="match status" value="1"/>
</dbReference>
<feature type="domain" description="CobQ/CobB/MinD/ParA nucleotide binding" evidence="10">
    <location>
        <begin position="22"/>
        <end position="191"/>
    </location>
</feature>
<keyword evidence="8" id="KW-0460">Magnesium</keyword>
<accession>A0A1I1X0M8</accession>
<dbReference type="InterPro" id="IPR029062">
    <property type="entry name" value="Class_I_gatase-like"/>
</dbReference>
<dbReference type="GO" id="GO:0009236">
    <property type="term" value="P:cobalamin biosynthetic process"/>
    <property type="evidence" value="ECO:0007669"/>
    <property type="project" value="UniProtKB-KW"/>
</dbReference>
<dbReference type="Gene3D" id="3.40.50.300">
    <property type="entry name" value="P-loop containing nucleotide triphosphate hydrolases"/>
    <property type="match status" value="1"/>
</dbReference>
<evidence type="ECO:0000256" key="4">
    <source>
        <dbReference type="ARBA" id="ARBA00022573"/>
    </source>
</evidence>
<dbReference type="EMBL" id="FOMQ01000011">
    <property type="protein sequence ID" value="SFD98910.1"/>
    <property type="molecule type" value="Genomic_DNA"/>
</dbReference>